<reference evidence="3" key="1">
    <citation type="submission" date="2013-03" db="EMBL/GenBank/DDBJ databases">
        <authorList>
            <person name="Jeffery W."/>
            <person name="Warren W."/>
            <person name="Wilson R.K."/>
        </authorList>
    </citation>
    <scope>NUCLEOTIDE SEQUENCE</scope>
    <source>
        <strain evidence="3">female</strain>
    </source>
</reference>
<accession>A0A3B1J4V1</accession>
<dbReference type="GeneTree" id="ENSGT01150000286986"/>
<dbReference type="Pfam" id="PF00078">
    <property type="entry name" value="RVT_1"/>
    <property type="match status" value="1"/>
</dbReference>
<feature type="domain" description="Reverse transcriptase" evidence="1">
    <location>
        <begin position="28"/>
        <end position="302"/>
    </location>
</feature>
<evidence type="ECO:0000259" key="1">
    <source>
        <dbReference type="PROSITE" id="PS50878"/>
    </source>
</evidence>
<organism evidence="2 3">
    <name type="scientific">Astyanax mexicanus</name>
    <name type="common">Blind cave fish</name>
    <name type="synonym">Astyanax fasciatus mexicanus</name>
    <dbReference type="NCBI Taxonomy" id="7994"/>
    <lineage>
        <taxon>Eukaryota</taxon>
        <taxon>Metazoa</taxon>
        <taxon>Chordata</taxon>
        <taxon>Craniata</taxon>
        <taxon>Vertebrata</taxon>
        <taxon>Euteleostomi</taxon>
        <taxon>Actinopterygii</taxon>
        <taxon>Neopterygii</taxon>
        <taxon>Teleostei</taxon>
        <taxon>Ostariophysi</taxon>
        <taxon>Characiformes</taxon>
        <taxon>Characoidei</taxon>
        <taxon>Acestrorhamphidae</taxon>
        <taxon>Acestrorhamphinae</taxon>
        <taxon>Astyanax</taxon>
    </lineage>
</organism>
<proteinExistence type="predicted"/>
<reference evidence="3" key="2">
    <citation type="journal article" date="2014" name="Nat. Commun.">
        <title>The cavefish genome reveals candidate genes for eye loss.</title>
        <authorList>
            <person name="McGaugh S.E."/>
            <person name="Gross J.B."/>
            <person name="Aken B."/>
            <person name="Blin M."/>
            <person name="Borowsky R."/>
            <person name="Chalopin D."/>
            <person name="Hinaux H."/>
            <person name="Jeffery W.R."/>
            <person name="Keene A."/>
            <person name="Ma L."/>
            <person name="Minx P."/>
            <person name="Murphy D."/>
            <person name="O'Quin K.E."/>
            <person name="Retaux S."/>
            <person name="Rohner N."/>
            <person name="Searle S.M."/>
            <person name="Stahl B.A."/>
            <person name="Tabin C."/>
            <person name="Volff J.N."/>
            <person name="Yoshizawa M."/>
            <person name="Warren W.C."/>
        </authorList>
    </citation>
    <scope>NUCLEOTIDE SEQUENCE [LARGE SCALE GENOMIC DNA]</scope>
    <source>
        <strain evidence="3">female</strain>
    </source>
</reference>
<dbReference type="InterPro" id="IPR000477">
    <property type="entry name" value="RT_dom"/>
</dbReference>
<sequence>MLFGHAALNIFKDVLYSLATDLQQIVNSSLVSGTFPKSLKTAAIKPLLKKRTLDPSVLNNYRPVSNLPFIAKIIEKIAFNQISNFLDTNRYFDKFQSGFRSNHSTETALIKVLNDIRLNTDSGRMSVLVLLDLSAAFDTVDHRILLDRLENWAGLSGTVLNWLRSYLENRNYFVTIGNFESDRIPLTCGIPQGSVLGPLLFNLYMLPLGQMLQNNNINYHSYADDTQIYLSLSPDDFSPIDSLCQCLDHINNWMSQNFLQLNKDKTDFIVFGCKEKRISVSEHLHTQGLNTKDQVRNLGVIIDSDLSFASHIKSITNTAFYHLKNIARVRCLVSQQDLEKLMHAFISSRVDYCNGLLTGLPKKCIKQLQHIQNAAARILTRTKRTEHITPVLKSLHWLPVIYRIDFKVLLIVYKSLNSSCPEYITDLFREYRPTRSLRSMAKGHLVEPRVRSKHGEAAFSYYAAYNWNRLPESLRNTPNVELFKSRLKTLLFSRAFN</sequence>
<keyword evidence="3" id="KW-1185">Reference proteome</keyword>
<dbReference type="CDD" id="cd01650">
    <property type="entry name" value="RT_nLTR_like"/>
    <property type="match status" value="1"/>
</dbReference>
<dbReference type="AlphaFoldDB" id="A0A3B1J4V1"/>
<protein>
    <recommendedName>
        <fullName evidence="1">Reverse transcriptase domain-containing protein</fullName>
    </recommendedName>
</protein>
<name>A0A3B1J4V1_ASTMX</name>
<dbReference type="Ensembl" id="ENSAMXT00000056092.1">
    <property type="protein sequence ID" value="ENSAMXP00000036379.1"/>
    <property type="gene ID" value="ENSAMXG00000043461.1"/>
</dbReference>
<reference evidence="2" key="4">
    <citation type="submission" date="2025-09" db="UniProtKB">
        <authorList>
            <consortium name="Ensembl"/>
        </authorList>
    </citation>
    <scope>IDENTIFICATION</scope>
</reference>
<evidence type="ECO:0000313" key="3">
    <source>
        <dbReference type="Proteomes" id="UP000018467"/>
    </source>
</evidence>
<reference evidence="2" key="3">
    <citation type="submission" date="2025-08" db="UniProtKB">
        <authorList>
            <consortium name="Ensembl"/>
        </authorList>
    </citation>
    <scope>IDENTIFICATION</scope>
</reference>
<dbReference type="InterPro" id="IPR043502">
    <property type="entry name" value="DNA/RNA_pol_sf"/>
</dbReference>
<dbReference type="InParanoid" id="A0A3B1J4V1"/>
<dbReference type="Proteomes" id="UP000018467">
    <property type="component" value="Unassembled WGS sequence"/>
</dbReference>
<dbReference type="PANTHER" id="PTHR33332">
    <property type="entry name" value="REVERSE TRANSCRIPTASE DOMAIN-CONTAINING PROTEIN"/>
    <property type="match status" value="1"/>
</dbReference>
<evidence type="ECO:0000313" key="2">
    <source>
        <dbReference type="Ensembl" id="ENSAMXP00000036379.1"/>
    </source>
</evidence>
<dbReference type="PROSITE" id="PS50878">
    <property type="entry name" value="RT_POL"/>
    <property type="match status" value="1"/>
</dbReference>
<dbReference type="SUPFAM" id="SSF56672">
    <property type="entry name" value="DNA/RNA polymerases"/>
    <property type="match status" value="2"/>
</dbReference>